<name>A0A482IH57_9CAUD</name>
<sequence>MLEVTMFPEKKTLTLEQRDFIMQRLEAMLYPLYTQLRTAVIDEASFEALAREPQDAILTTPNGYERFLTNLHNNDHKGGAIISVIINFKSSAVLQFGRDVLEELERDLFRFTVTPDDLKSQAGLAAFPAAGNPLNVQRNSYQQFDALATYLFLMFLKFYVYGLKIDPRKAAQEDDKDKK</sequence>
<organism evidence="1 2">
    <name type="scientific">Erwinia phage Derbicus</name>
    <dbReference type="NCBI Taxonomy" id="2530027"/>
    <lineage>
        <taxon>Viruses</taxon>
        <taxon>Duplodnaviria</taxon>
        <taxon>Heunggongvirae</taxon>
        <taxon>Uroviricota</taxon>
        <taxon>Caudoviricetes</taxon>
        <taxon>Chimalliviridae</taxon>
        <taxon>Derbicusvirus</taxon>
        <taxon>Derbicusvirus derbicus</taxon>
    </lineage>
</organism>
<reference evidence="1 2" key="1">
    <citation type="submission" date="2019-02" db="EMBL/GenBank/DDBJ databases">
        <authorList>
            <person name="Webb C.J."/>
            <person name="Sharma R."/>
            <person name="Berg J.A."/>
            <person name="Payne A.M."/>
            <person name="Fajardo C.P."/>
            <person name="Breakwell D.P."/>
            <person name="Hope S."/>
            <person name="Grose J.H."/>
        </authorList>
    </citation>
    <scope>NUCLEOTIDE SEQUENCE [LARGE SCALE GENOMIC DNA]</scope>
</reference>
<dbReference type="EMBL" id="MK514282">
    <property type="protein sequence ID" value="QBP07652.1"/>
    <property type="molecule type" value="Genomic_DNA"/>
</dbReference>
<evidence type="ECO:0000313" key="2">
    <source>
        <dbReference type="Proteomes" id="UP000295398"/>
    </source>
</evidence>
<protein>
    <submittedName>
        <fullName evidence="1">Uncharacterized protein</fullName>
    </submittedName>
</protein>
<accession>A0A482IH57</accession>
<dbReference type="Proteomes" id="UP000295398">
    <property type="component" value="Segment"/>
</dbReference>
<proteinExistence type="predicted"/>
<keyword evidence="2" id="KW-1185">Reference proteome</keyword>
<evidence type="ECO:0000313" key="1">
    <source>
        <dbReference type="EMBL" id="QBP07652.1"/>
    </source>
</evidence>
<gene>
    <name evidence="1" type="ORF">DERBICUS_226</name>
</gene>